<dbReference type="Gene3D" id="2.30.29.30">
    <property type="entry name" value="Pleckstrin-homology domain (PH domain)/Phosphotyrosine-binding domain (PTB)"/>
    <property type="match status" value="1"/>
</dbReference>
<dbReference type="eggNOG" id="KOG3552">
    <property type="taxonomic scope" value="Eukaryota"/>
</dbReference>
<dbReference type="GO" id="GO:0007165">
    <property type="term" value="P:signal transduction"/>
    <property type="evidence" value="ECO:0007669"/>
    <property type="project" value="InterPro"/>
</dbReference>
<feature type="domain" description="Ras-associating" evidence="5">
    <location>
        <begin position="227"/>
        <end position="270"/>
    </location>
</feature>
<dbReference type="CDD" id="cd06769">
    <property type="entry name" value="PDZ_FRMPD1_3_4-like"/>
    <property type="match status" value="1"/>
</dbReference>
<dbReference type="PANTHER" id="PTHR46221:SF3">
    <property type="entry name" value="FERM AND PDZ DOMAIN-CONTAINING PROTEIN 4"/>
    <property type="match status" value="1"/>
</dbReference>
<dbReference type="InterPro" id="IPR001202">
    <property type="entry name" value="WW_dom"/>
</dbReference>
<dbReference type="Gene3D" id="3.10.20.90">
    <property type="entry name" value="Phosphatidylinositol 3-kinase Catalytic Subunit, Chain A, domain 1"/>
    <property type="match status" value="1"/>
</dbReference>
<dbReference type="InterPro" id="IPR000159">
    <property type="entry name" value="RA_dom"/>
</dbReference>
<sequence>MRGLMVQSGTLPNQRLKKGITASLAPDGRIYYFNHVNQTTSWLPPIDSWDAGDPCLPYGWEIACDAEGKNYYINHLNKTTTYEDPRKDDDDPPPQPREVELFRHPEWGFGFVAGSEKPVIVRSVKEGGPSDDKLLPGDQILKINGIDMIRAPREEVIEMVKSCQHSVKLTVCQPFSTRKSAILTAAKKAKLKSNPSRVRFAEGVAINGSPLYCQTPFESAVPFMPNVLKVFLENGQTKTFKYDSSITVQDVLNSLVEKLDLRCSEYYSLCTEHIKSIRRNKLTILDPKDTLSKIAARPGAHNLRCLFRMTFVPKDTNELYEKDLNSFEYLYGQCCNDVVQERFTPELNYEIALRLCALHLYKHALVNGLVNSRGKVNLKAVEKEYGLEPFVPYTLAETMKRKQLRKYLSHSLKQNRVFIPSGQKHLTETQTKIHYLSFISEMPCYGAKLFLTNIHDSTADSALLISPKYGISHVTRGRQSSPITLAKIEDVTSIKVTKDDDLSFTVEIQLKGSGSSIETSPLHFALDEKDTEEFALVLKGYHNLLTGNTDLSKEIPVYWDVGPSWWTDSAPSYHGKHLVKPAPWSYPPSDNPNELKMVNLSLPPPSYSPNESLCSNYPKGSPMIPPETHLDHNMNNSSNSSTASRLLGESSSSLRNQISGFTRKNEILFKETTKDDINNGLSSSDDIMQRVLEMNKIIADAETYLSENEGLTNDNSDKRLIDNEEEVSESCDHHPQLKAADSLLFLTHIDDTSNCRDKIAESIDDSPFESDTDVESLITINGSLSHVQSSETTCLKNDAEKMEAFDANKVTIPIPGSSNGSSFGLHSPDVIPSLSDTENDLIETLKALQNPGEYQIPFSETTLYLDQDIIDLTAIPPPKTPDFDLSSSPSSKSSSPSSPSPYAIPYLQSTNHHYELSPSSPTPYGRLKNSARNFKIVNNDNGMDDNYHKDYKHNGVQDSPTNLANVQLLAEYDRMCDNLKDLQLLSNLGSSLLSSSSINYPAAPLDTEILKSLPQDIDKFIATVTVPPPTTALSANLVDEANYDNGYESNKDDCDYLSSLIIPPPPLSSPSFNQEQNDIIARFWKATDDVRKVCNDRDDSSPRLSCRGLHSSSSGDSGYDSIINSSPFFSNINGDWSSTSPNCNESINYDKFFLPTVEEIPMCRSNLSNIYSRLTIDNHGSSNTTSNSSSNISTSTQSPYLDLLSLSTNNKRISESSSCDDLYCFSRKTENEFLSRSSDESADESSILRPLVKSHSWTSLQRTRNRAFGKPPLPPYSATRLSERRKLIPNCNKKLSGLTSMVEVTKSDRCSGSEFHSKLNKFPIEPSTSNLSALDHIQSDAVDNYMSLSFDNDPLSDFIGRGVLGLGVEVERYHQHESETDILLNKGKLEDLFIRSQRDIDTLLVRLEEVHENRLRSHPTIYNSCHVEKYVAAKETLLVESRHFVTASKLFVKCATEASPLLVDHLLSCISLLERMFDIGESIAIHLKSQAQITCLVDRLKEVAATFGYTVDTVHKLIDGSTQPEDASSSPYMGLLMNHAGSLATSLSALMRTLRALN</sequence>
<dbReference type="PROSITE" id="PS50106">
    <property type="entry name" value="PDZ"/>
    <property type="match status" value="1"/>
</dbReference>
<feature type="domain" description="PDZ" evidence="4">
    <location>
        <begin position="98"/>
        <end position="175"/>
    </location>
</feature>
<dbReference type="HOGENOM" id="CLU_005748_0_0_1"/>
<dbReference type="SMART" id="SM00228">
    <property type="entry name" value="PDZ"/>
    <property type="match status" value="1"/>
</dbReference>
<dbReference type="CDD" id="cd17088">
    <property type="entry name" value="FERM_F1_FRMPD1_like"/>
    <property type="match status" value="1"/>
</dbReference>
<dbReference type="PROSITE" id="PS50057">
    <property type="entry name" value="FERM_3"/>
    <property type="match status" value="1"/>
</dbReference>
<proteinExistence type="predicted"/>
<reference evidence="7" key="1">
    <citation type="submission" date="2011-08" db="EMBL/GenBank/DDBJ databases">
        <authorList>
            <person name="Rombauts S."/>
        </authorList>
    </citation>
    <scope>NUCLEOTIDE SEQUENCE</scope>
    <source>
        <strain evidence="7">London</strain>
    </source>
</reference>
<dbReference type="InterPro" id="IPR036020">
    <property type="entry name" value="WW_dom_sf"/>
</dbReference>
<keyword evidence="7" id="KW-1185">Reference proteome</keyword>
<dbReference type="GO" id="GO:0009887">
    <property type="term" value="P:animal organ morphogenesis"/>
    <property type="evidence" value="ECO:0007669"/>
    <property type="project" value="UniProtKB-ARBA"/>
</dbReference>
<dbReference type="SUPFAM" id="SSF54236">
    <property type="entry name" value="Ubiquitin-like"/>
    <property type="match status" value="1"/>
</dbReference>
<dbReference type="Pfam" id="PF00373">
    <property type="entry name" value="FERM_M"/>
    <property type="match status" value="1"/>
</dbReference>
<dbReference type="InterPro" id="IPR014352">
    <property type="entry name" value="FERM/acyl-CoA-bd_prot_sf"/>
</dbReference>
<dbReference type="GO" id="GO:0071944">
    <property type="term" value="C:cell periphery"/>
    <property type="evidence" value="ECO:0007669"/>
    <property type="project" value="UniProtKB-ARBA"/>
</dbReference>
<feature type="region of interest" description="Disordered" evidence="1">
    <location>
        <begin position="875"/>
        <end position="905"/>
    </location>
</feature>
<dbReference type="InterPro" id="IPR019749">
    <property type="entry name" value="Band_41_domain"/>
</dbReference>
<dbReference type="InterPro" id="IPR029071">
    <property type="entry name" value="Ubiquitin-like_domsf"/>
</dbReference>
<dbReference type="SMART" id="SM00295">
    <property type="entry name" value="B41"/>
    <property type="match status" value="1"/>
</dbReference>
<organism evidence="6 7">
    <name type="scientific">Tetranychus urticae</name>
    <name type="common">Two-spotted spider mite</name>
    <dbReference type="NCBI Taxonomy" id="32264"/>
    <lineage>
        <taxon>Eukaryota</taxon>
        <taxon>Metazoa</taxon>
        <taxon>Ecdysozoa</taxon>
        <taxon>Arthropoda</taxon>
        <taxon>Chelicerata</taxon>
        <taxon>Arachnida</taxon>
        <taxon>Acari</taxon>
        <taxon>Acariformes</taxon>
        <taxon>Trombidiformes</taxon>
        <taxon>Prostigmata</taxon>
        <taxon>Eleutherengona</taxon>
        <taxon>Raphignathae</taxon>
        <taxon>Tetranychoidea</taxon>
        <taxon>Tetranychidae</taxon>
        <taxon>Tetranychus</taxon>
    </lineage>
</organism>
<dbReference type="Gene3D" id="2.30.42.10">
    <property type="match status" value="1"/>
</dbReference>
<feature type="domain" description="FERM" evidence="3">
    <location>
        <begin position="226"/>
        <end position="549"/>
    </location>
</feature>
<feature type="domain" description="WW" evidence="2">
    <location>
        <begin position="14"/>
        <end position="47"/>
    </location>
</feature>
<dbReference type="Gene3D" id="2.20.70.10">
    <property type="match status" value="2"/>
</dbReference>
<dbReference type="Gene3D" id="1.20.80.10">
    <property type="match status" value="1"/>
</dbReference>
<dbReference type="PROSITE" id="PS01159">
    <property type="entry name" value="WW_DOMAIN_1"/>
    <property type="match status" value="1"/>
</dbReference>
<dbReference type="CDD" id="cd00201">
    <property type="entry name" value="WW"/>
    <property type="match status" value="2"/>
</dbReference>
<accession>T1KSN8</accession>
<dbReference type="SMART" id="SM00456">
    <property type="entry name" value="WW"/>
    <property type="match status" value="2"/>
</dbReference>
<evidence type="ECO:0000256" key="1">
    <source>
        <dbReference type="SAM" id="MobiDB-lite"/>
    </source>
</evidence>
<feature type="region of interest" description="Disordered" evidence="1">
    <location>
        <begin position="1095"/>
        <end position="1118"/>
    </location>
</feature>
<dbReference type="FunFam" id="2.30.42.10:FF:000053">
    <property type="entry name" value="FERM and PDZ domain-containing protein 4"/>
    <property type="match status" value="1"/>
</dbReference>
<dbReference type="SUPFAM" id="SSF50156">
    <property type="entry name" value="PDZ domain-like"/>
    <property type="match status" value="1"/>
</dbReference>
<dbReference type="Proteomes" id="UP000015104">
    <property type="component" value="Unassembled WGS sequence"/>
</dbReference>
<evidence type="ECO:0000259" key="4">
    <source>
        <dbReference type="PROSITE" id="PS50106"/>
    </source>
</evidence>
<dbReference type="Pfam" id="PF00595">
    <property type="entry name" value="PDZ"/>
    <property type="match status" value="1"/>
</dbReference>
<dbReference type="InterPro" id="IPR001478">
    <property type="entry name" value="PDZ"/>
</dbReference>
<evidence type="ECO:0000259" key="2">
    <source>
        <dbReference type="PROSITE" id="PS50020"/>
    </source>
</evidence>
<feature type="compositionally biased region" description="Low complexity" evidence="1">
    <location>
        <begin position="886"/>
        <end position="901"/>
    </location>
</feature>
<dbReference type="Pfam" id="PF00397">
    <property type="entry name" value="WW"/>
    <property type="match status" value="1"/>
</dbReference>
<dbReference type="GO" id="GO:0048731">
    <property type="term" value="P:system development"/>
    <property type="evidence" value="ECO:0007669"/>
    <property type="project" value="UniProtKB-ARBA"/>
</dbReference>
<evidence type="ECO:0008006" key="8">
    <source>
        <dbReference type="Google" id="ProtNLM"/>
    </source>
</evidence>
<dbReference type="EnsemblMetazoa" id="tetur20g00280.1">
    <property type="protein sequence ID" value="tetur20g00280.1"/>
    <property type="gene ID" value="tetur20g00280"/>
</dbReference>
<evidence type="ECO:0000313" key="6">
    <source>
        <dbReference type="EnsemblMetazoa" id="tetur20g00280.1"/>
    </source>
</evidence>
<dbReference type="PROSITE" id="PS50200">
    <property type="entry name" value="RA"/>
    <property type="match status" value="1"/>
</dbReference>
<dbReference type="Pfam" id="PF21989">
    <property type="entry name" value="RA_2"/>
    <property type="match status" value="1"/>
</dbReference>
<evidence type="ECO:0000259" key="3">
    <source>
        <dbReference type="PROSITE" id="PS50057"/>
    </source>
</evidence>
<evidence type="ECO:0000259" key="5">
    <source>
        <dbReference type="PROSITE" id="PS50200"/>
    </source>
</evidence>
<dbReference type="PANTHER" id="PTHR46221">
    <property type="entry name" value="FERM AND PDZ DOMAIN-CONTAINING PROTEIN FAMILY MEMBER"/>
    <property type="match status" value="1"/>
</dbReference>
<dbReference type="InterPro" id="IPR035963">
    <property type="entry name" value="FERM_2"/>
</dbReference>
<dbReference type="STRING" id="32264.T1KSN8"/>
<dbReference type="InterPro" id="IPR011993">
    <property type="entry name" value="PH-like_dom_sf"/>
</dbReference>
<dbReference type="SUPFAM" id="SSF50729">
    <property type="entry name" value="PH domain-like"/>
    <property type="match status" value="1"/>
</dbReference>
<dbReference type="SUPFAM" id="SSF51045">
    <property type="entry name" value="WW domain"/>
    <property type="match status" value="1"/>
</dbReference>
<protein>
    <recommendedName>
        <fullName evidence="8">FERM and PDZ domain-containing protein 4</fullName>
    </recommendedName>
</protein>
<name>T1KSN8_TETUR</name>
<feature type="domain" description="WW" evidence="2">
    <location>
        <begin position="54"/>
        <end position="87"/>
    </location>
</feature>
<dbReference type="EMBL" id="CAEY01000505">
    <property type="status" value="NOT_ANNOTATED_CDS"/>
    <property type="molecule type" value="Genomic_DNA"/>
</dbReference>
<dbReference type="InterPro" id="IPR000299">
    <property type="entry name" value="FERM_domain"/>
</dbReference>
<evidence type="ECO:0000313" key="7">
    <source>
        <dbReference type="Proteomes" id="UP000015104"/>
    </source>
</evidence>
<dbReference type="PROSITE" id="PS50020">
    <property type="entry name" value="WW_DOMAIN_2"/>
    <property type="match status" value="2"/>
</dbReference>
<dbReference type="InterPro" id="IPR019748">
    <property type="entry name" value="FERM_central"/>
</dbReference>
<dbReference type="InterPro" id="IPR036034">
    <property type="entry name" value="PDZ_sf"/>
</dbReference>
<reference evidence="6" key="2">
    <citation type="submission" date="2015-06" db="UniProtKB">
        <authorList>
            <consortium name="EnsemblMetazoa"/>
        </authorList>
    </citation>
    <scope>IDENTIFICATION</scope>
</reference>
<dbReference type="SUPFAM" id="SSF47031">
    <property type="entry name" value="Second domain of FERM"/>
    <property type="match status" value="1"/>
</dbReference>